<proteinExistence type="predicted"/>
<sequence>MVVLIVGCAFINKVGGMVSFESYLGFLLLIVMVGMGFWLLAFIVMVVVPYGLWGAIKERFSAKKKR</sequence>
<keyword evidence="1" id="KW-0472">Membrane</keyword>
<accession>A0ABM5XEJ7</accession>
<dbReference type="Proteomes" id="UP000065822">
    <property type="component" value="Chromosome"/>
</dbReference>
<reference evidence="2 3" key="1">
    <citation type="submission" date="2016-02" db="EMBL/GenBank/DDBJ databases">
        <authorList>
            <person name="Holder M.E."/>
            <person name="Ajami N.J."/>
            <person name="Petrosino J.F."/>
        </authorList>
    </citation>
    <scope>NUCLEOTIDE SEQUENCE [LARGE SCALE GENOMIC DNA]</scope>
    <source>
        <strain evidence="2 3">CCUG 32990</strain>
    </source>
</reference>
<protein>
    <submittedName>
        <fullName evidence="2">Uncharacterized protein</fullName>
    </submittedName>
</protein>
<keyword evidence="1" id="KW-0812">Transmembrane</keyword>
<dbReference type="EMBL" id="CP014227">
    <property type="protein sequence ID" value="AMD85608.1"/>
    <property type="molecule type" value="Genomic_DNA"/>
</dbReference>
<organism evidence="2 3">
    <name type="scientific">Capnocytophaga haemolytica</name>
    <dbReference type="NCBI Taxonomy" id="45243"/>
    <lineage>
        <taxon>Bacteria</taxon>
        <taxon>Pseudomonadati</taxon>
        <taxon>Bacteroidota</taxon>
        <taxon>Flavobacteriia</taxon>
        <taxon>Flavobacteriales</taxon>
        <taxon>Flavobacteriaceae</taxon>
        <taxon>Capnocytophaga</taxon>
    </lineage>
</organism>
<name>A0ABM5XEJ7_9FLAO</name>
<evidence type="ECO:0000313" key="2">
    <source>
        <dbReference type="EMBL" id="AMD85608.1"/>
    </source>
</evidence>
<evidence type="ECO:0000256" key="1">
    <source>
        <dbReference type="SAM" id="Phobius"/>
    </source>
</evidence>
<keyword evidence="1" id="KW-1133">Transmembrane helix</keyword>
<keyword evidence="3" id="KW-1185">Reference proteome</keyword>
<evidence type="ECO:0000313" key="3">
    <source>
        <dbReference type="Proteomes" id="UP000065822"/>
    </source>
</evidence>
<gene>
    <name evidence="2" type="ORF">AXF12_08840</name>
</gene>
<feature type="transmembrane region" description="Helical" evidence="1">
    <location>
        <begin position="26"/>
        <end position="56"/>
    </location>
</feature>